<comment type="caution">
    <text evidence="1">The sequence shown here is derived from an EMBL/GenBank/DDBJ whole genome shotgun (WGS) entry which is preliminary data.</text>
</comment>
<dbReference type="Proteomes" id="UP000240572">
    <property type="component" value="Unassembled WGS sequence"/>
</dbReference>
<dbReference type="EMBL" id="PYGD01000004">
    <property type="protein sequence ID" value="PSK92222.1"/>
    <property type="molecule type" value="Genomic_DNA"/>
</dbReference>
<evidence type="ECO:0000313" key="2">
    <source>
        <dbReference type="Proteomes" id="UP000240572"/>
    </source>
</evidence>
<reference evidence="1 2" key="1">
    <citation type="submission" date="2018-03" db="EMBL/GenBank/DDBJ databases">
        <title>Genomic Encyclopedia of Type Strains, Phase III (KMG-III): the genomes of soil and plant-associated and newly described type strains.</title>
        <authorList>
            <person name="Whitman W."/>
        </authorList>
    </citation>
    <scope>NUCLEOTIDE SEQUENCE [LARGE SCALE GENOMIC DNA]</scope>
    <source>
        <strain evidence="1 2">CGMCC 1.12700</strain>
    </source>
</reference>
<dbReference type="AlphaFoldDB" id="A0A2P8D4U3"/>
<dbReference type="RefSeq" id="WP_106523282.1">
    <property type="nucleotide sequence ID" value="NZ_PYGD01000004.1"/>
</dbReference>
<keyword evidence="2" id="KW-1185">Reference proteome</keyword>
<protein>
    <submittedName>
        <fullName evidence="1">Uncharacterized protein</fullName>
    </submittedName>
</protein>
<gene>
    <name evidence="1" type="ORF">B0I18_104321</name>
</gene>
<accession>A0A2P8D4U3</accession>
<sequence>MEALEDFAILDLPHKINFFDDAGILNFLELDDIQLNRFLKNIVLDDEENDYVKKKALNSYLDIVLLNKIKPRQALGLFVDDWKEDSELFLELERLKAIFLLHELDSASIQGIYNKQIQSDEAEIVAESTLRLAMIQLQEGMLSVDKENALSHFSISYQLFIKADQTIENRVDAKIYALVSSILIDLTSARTGGVDLAARQIGDYVFQMQANSFGDSTISLFLGLYRILIHLNRITTNHPGNWLDFREGLRNLHYQYALIENENLSKRLNEGVFSDSYRNLIQHKILRPYFMLNFSAEVSRIKSRIVELGDGDEADFLKELLNILNDDEAKKKVEEESLKVRFAQLFSDRSAANIDAALSAITDYSDPTAIMNAFDSLNSPSLESFKDHLVSACVKMQGNRKYWNGYSEDDRNTFIANLLEASGYLVKDQARWSTSAQGKSAGEIDLLVCKSNGAPFTIIEALNLDSLKQDYLTLHIDKLFNYDANGNRANFLLIYSDATNFVSFYSKYLTFVSSYSYKYPLAHVCEKDDYPYSDIKIIESGHTRTDTETLLYHILIDLKKMPLIS</sequence>
<evidence type="ECO:0000313" key="1">
    <source>
        <dbReference type="EMBL" id="PSK92222.1"/>
    </source>
</evidence>
<proteinExistence type="predicted"/>
<name>A0A2P8D4U3_9BACT</name>
<dbReference type="OrthoDB" id="1148122at2"/>
<organism evidence="1 2">
    <name type="scientific">Taibaiella chishuiensis</name>
    <dbReference type="NCBI Taxonomy" id="1434707"/>
    <lineage>
        <taxon>Bacteria</taxon>
        <taxon>Pseudomonadati</taxon>
        <taxon>Bacteroidota</taxon>
        <taxon>Chitinophagia</taxon>
        <taxon>Chitinophagales</taxon>
        <taxon>Chitinophagaceae</taxon>
        <taxon>Taibaiella</taxon>
    </lineage>
</organism>